<dbReference type="AlphaFoldDB" id="A0A2M7E9N7"/>
<gene>
    <name evidence="1" type="ORF">COS11_02155</name>
</gene>
<evidence type="ECO:0008006" key="3">
    <source>
        <dbReference type="Google" id="ProtNLM"/>
    </source>
</evidence>
<comment type="caution">
    <text evidence="1">The sequence shown here is derived from an EMBL/GenBank/DDBJ whole genome shotgun (WGS) entry which is preliminary data.</text>
</comment>
<accession>A0A2M7E9N7</accession>
<evidence type="ECO:0000313" key="2">
    <source>
        <dbReference type="Proteomes" id="UP000228886"/>
    </source>
</evidence>
<dbReference type="SUPFAM" id="SSF54523">
    <property type="entry name" value="Pili subunits"/>
    <property type="match status" value="1"/>
</dbReference>
<dbReference type="EMBL" id="PETL01000106">
    <property type="protein sequence ID" value="PIV64447.1"/>
    <property type="molecule type" value="Genomic_DNA"/>
</dbReference>
<organism evidence="1 2">
    <name type="scientific">bacterium (Candidatus Ratteibacteria) CG01_land_8_20_14_3_00_40_19</name>
    <dbReference type="NCBI Taxonomy" id="2014290"/>
    <lineage>
        <taxon>Bacteria</taxon>
        <taxon>Candidatus Ratteibacteria</taxon>
    </lineage>
</organism>
<evidence type="ECO:0000313" key="1">
    <source>
        <dbReference type="EMBL" id="PIV64447.1"/>
    </source>
</evidence>
<sequence>MKIKFLNRAGFTLVELMTVATLVSSVPLGAYKAVGKAKQSFCKNNLNQIYQALTMFMMENNDRLPSACFYPENSSAENSIVNILHPYLKNKNVFLCPSLPKELQKKEITYIWNDQFNNKNPDGIPNRDKIWLMTEMTATSEKIPPPHSGGYNILYLDGHIETKQKPPDLGREANH</sequence>
<dbReference type="InterPro" id="IPR045584">
    <property type="entry name" value="Pilin-like"/>
</dbReference>
<dbReference type="NCBIfam" id="TIGR02532">
    <property type="entry name" value="IV_pilin_GFxxxE"/>
    <property type="match status" value="1"/>
</dbReference>
<proteinExistence type="predicted"/>
<name>A0A2M7E9N7_9BACT</name>
<dbReference type="Proteomes" id="UP000228886">
    <property type="component" value="Unassembled WGS sequence"/>
</dbReference>
<protein>
    <recommendedName>
        <fullName evidence="3">Type II secretion system protein</fullName>
    </recommendedName>
</protein>
<dbReference type="InterPro" id="IPR012902">
    <property type="entry name" value="N_methyl_site"/>
</dbReference>
<reference evidence="2" key="1">
    <citation type="submission" date="2017-09" db="EMBL/GenBank/DDBJ databases">
        <title>Depth-based differentiation of microbial function through sediment-hosted aquifers and enrichment of novel symbionts in the deep terrestrial subsurface.</title>
        <authorList>
            <person name="Probst A.J."/>
            <person name="Ladd B."/>
            <person name="Jarett J.K."/>
            <person name="Geller-Mcgrath D.E."/>
            <person name="Sieber C.M.K."/>
            <person name="Emerson J.B."/>
            <person name="Anantharaman K."/>
            <person name="Thomas B.C."/>
            <person name="Malmstrom R."/>
            <person name="Stieglmeier M."/>
            <person name="Klingl A."/>
            <person name="Woyke T."/>
            <person name="Ryan C.M."/>
            <person name="Banfield J.F."/>
        </authorList>
    </citation>
    <scope>NUCLEOTIDE SEQUENCE [LARGE SCALE GENOMIC DNA]</scope>
</reference>